<accession>A0A4R3W0V2</accession>
<feature type="signal peptide" evidence="1">
    <location>
        <begin position="1"/>
        <end position="34"/>
    </location>
</feature>
<dbReference type="Proteomes" id="UP000295197">
    <property type="component" value="Unassembled WGS sequence"/>
</dbReference>
<dbReference type="EMBL" id="SMBZ01000005">
    <property type="protein sequence ID" value="TCV19280.1"/>
    <property type="molecule type" value="Genomic_DNA"/>
</dbReference>
<proteinExistence type="predicted"/>
<dbReference type="InterPro" id="IPR026444">
    <property type="entry name" value="Secre_tail"/>
</dbReference>
<protein>
    <submittedName>
        <fullName evidence="3">Putative secreted protein (Por secretion system target)</fullName>
    </submittedName>
</protein>
<dbReference type="AlphaFoldDB" id="A0A4R3W0V2"/>
<comment type="caution">
    <text evidence="3">The sequence shown here is derived from an EMBL/GenBank/DDBJ whole genome shotgun (WGS) entry which is preliminary data.</text>
</comment>
<organism evidence="3 4">
    <name type="scientific">Sphingobacterium alimentarium</name>
    <dbReference type="NCBI Taxonomy" id="797292"/>
    <lineage>
        <taxon>Bacteria</taxon>
        <taxon>Pseudomonadati</taxon>
        <taxon>Bacteroidota</taxon>
        <taxon>Sphingobacteriia</taxon>
        <taxon>Sphingobacteriales</taxon>
        <taxon>Sphingobacteriaceae</taxon>
        <taxon>Sphingobacterium</taxon>
    </lineage>
</organism>
<evidence type="ECO:0000259" key="2">
    <source>
        <dbReference type="Pfam" id="PF18962"/>
    </source>
</evidence>
<sequence>MMTIHAIKVGIMRNVRVFTLALISCSITSSSILAASMPSATLSKVEMEKENIDKLITNVKSSYNPVVGQISVSFKLTKQSAVTIKLMDALGNEVLPLFTGNLDEGNQNHLFDTNEKVSPGFYFVRVASGAETVVKRISIK</sequence>
<dbReference type="OrthoDB" id="1523755at2"/>
<feature type="domain" description="Secretion system C-terminal sorting" evidence="2">
    <location>
        <begin position="64"/>
        <end position="139"/>
    </location>
</feature>
<gene>
    <name evidence="3" type="ORF">EDC17_100591</name>
</gene>
<evidence type="ECO:0000313" key="4">
    <source>
        <dbReference type="Proteomes" id="UP000295197"/>
    </source>
</evidence>
<evidence type="ECO:0000256" key="1">
    <source>
        <dbReference type="SAM" id="SignalP"/>
    </source>
</evidence>
<evidence type="ECO:0000313" key="3">
    <source>
        <dbReference type="EMBL" id="TCV19280.1"/>
    </source>
</evidence>
<keyword evidence="1" id="KW-0732">Signal</keyword>
<reference evidence="3 4" key="1">
    <citation type="submission" date="2019-03" db="EMBL/GenBank/DDBJ databases">
        <title>Genomic Encyclopedia of Type Strains, Phase IV (KMG-IV): sequencing the most valuable type-strain genomes for metagenomic binning, comparative biology and taxonomic classification.</title>
        <authorList>
            <person name="Goeker M."/>
        </authorList>
    </citation>
    <scope>NUCLEOTIDE SEQUENCE [LARGE SCALE GENOMIC DNA]</scope>
    <source>
        <strain evidence="3 4">DSM 22362</strain>
    </source>
</reference>
<name>A0A4R3W0V2_9SPHI</name>
<feature type="chain" id="PRO_5020360055" evidence="1">
    <location>
        <begin position="35"/>
        <end position="140"/>
    </location>
</feature>
<keyword evidence="4" id="KW-1185">Reference proteome</keyword>
<dbReference type="Pfam" id="PF18962">
    <property type="entry name" value="Por_Secre_tail"/>
    <property type="match status" value="1"/>
</dbReference>
<dbReference type="NCBIfam" id="TIGR04183">
    <property type="entry name" value="Por_Secre_tail"/>
    <property type="match status" value="1"/>
</dbReference>